<proteinExistence type="predicted"/>
<sequence>MPIRSLTIGKRPTLGFGLIGLLVLFLGLFALNQMANMREAAGRTRLARQARSWRGWQQG</sequence>
<dbReference type="Proteomes" id="UP001164632">
    <property type="component" value="Chromosome"/>
</dbReference>
<feature type="transmembrane region" description="Helical" evidence="1">
    <location>
        <begin position="12"/>
        <end position="31"/>
    </location>
</feature>
<keyword evidence="1" id="KW-0472">Membrane</keyword>
<dbReference type="AlphaFoldDB" id="A0AA47E7X1"/>
<organism evidence="2 3">
    <name type="scientific">Stutzerimonas frequens</name>
    <dbReference type="NCBI Taxonomy" id="2968969"/>
    <lineage>
        <taxon>Bacteria</taxon>
        <taxon>Pseudomonadati</taxon>
        <taxon>Pseudomonadota</taxon>
        <taxon>Gammaproteobacteria</taxon>
        <taxon>Pseudomonadales</taxon>
        <taxon>Pseudomonadaceae</taxon>
        <taxon>Stutzerimonas</taxon>
    </lineage>
</organism>
<keyword evidence="1" id="KW-0812">Transmembrane</keyword>
<reference evidence="2" key="1">
    <citation type="submission" date="2022-11" db="EMBL/GenBank/DDBJ databases">
        <title>Genomic of Pseudomonas TF18.</title>
        <authorList>
            <person name="Liu T."/>
        </authorList>
    </citation>
    <scope>NUCLEOTIDE SEQUENCE</scope>
    <source>
        <strain evidence="2">TF18</strain>
    </source>
</reference>
<evidence type="ECO:0000313" key="3">
    <source>
        <dbReference type="Proteomes" id="UP001164632"/>
    </source>
</evidence>
<keyword evidence="1" id="KW-1133">Transmembrane helix</keyword>
<name>A0AA47E7X1_9GAMM</name>
<protein>
    <submittedName>
        <fullName evidence="2">Uncharacterized protein</fullName>
    </submittedName>
</protein>
<accession>A0AA47E7X1</accession>
<gene>
    <name evidence="2" type="ORF">OSV15_10500</name>
</gene>
<dbReference type="RefSeq" id="WP_267932709.1">
    <property type="nucleotide sequence ID" value="NZ_CP113257.1"/>
</dbReference>
<evidence type="ECO:0000256" key="1">
    <source>
        <dbReference type="SAM" id="Phobius"/>
    </source>
</evidence>
<dbReference type="EMBL" id="CP113257">
    <property type="protein sequence ID" value="WAE54552.1"/>
    <property type="molecule type" value="Genomic_DNA"/>
</dbReference>
<evidence type="ECO:0000313" key="2">
    <source>
        <dbReference type="EMBL" id="WAE54552.1"/>
    </source>
</evidence>